<dbReference type="Pfam" id="PF07009">
    <property type="entry name" value="NusG_II"/>
    <property type="match status" value="1"/>
</dbReference>
<reference evidence="1 2" key="1">
    <citation type="submission" date="2017-06" db="EMBL/GenBank/DDBJ databases">
        <title>Draft genome sequence of anaerobic fermentative bacterium Anaeromicrobium sediminis DY2726D isolated from West Pacific Ocean sediments.</title>
        <authorList>
            <person name="Zeng X."/>
        </authorList>
    </citation>
    <scope>NUCLEOTIDE SEQUENCE [LARGE SCALE GENOMIC DNA]</scope>
    <source>
        <strain evidence="1 2">DY2726D</strain>
    </source>
</reference>
<gene>
    <name evidence="1" type="ORF">CCE28_02830</name>
</gene>
<organism evidence="1 2">
    <name type="scientific">Anaeromicrobium sediminis</name>
    <dbReference type="NCBI Taxonomy" id="1478221"/>
    <lineage>
        <taxon>Bacteria</taxon>
        <taxon>Bacillati</taxon>
        <taxon>Bacillota</taxon>
        <taxon>Clostridia</taxon>
        <taxon>Peptostreptococcales</taxon>
        <taxon>Thermotaleaceae</taxon>
        <taxon>Anaeromicrobium</taxon>
    </lineage>
</organism>
<evidence type="ECO:0000313" key="1">
    <source>
        <dbReference type="EMBL" id="PAB61380.1"/>
    </source>
</evidence>
<dbReference type="Proteomes" id="UP000216024">
    <property type="component" value="Unassembled WGS sequence"/>
</dbReference>
<name>A0A267MRM0_9FIRM</name>
<dbReference type="EMBL" id="NIBG01000001">
    <property type="protein sequence ID" value="PAB61380.1"/>
    <property type="molecule type" value="Genomic_DNA"/>
</dbReference>
<dbReference type="AlphaFoldDB" id="A0A267MRM0"/>
<dbReference type="InterPro" id="IPR038690">
    <property type="entry name" value="NusG_2_sf"/>
</dbReference>
<comment type="caution">
    <text evidence="1">The sequence shown here is derived from an EMBL/GenBank/DDBJ whole genome shotgun (WGS) entry which is preliminary data.</text>
</comment>
<evidence type="ECO:0000313" key="2">
    <source>
        <dbReference type="Proteomes" id="UP000216024"/>
    </source>
</evidence>
<sequence length="127" mass="14521">MIIMTKWDKLLIIFIIAASIIGIKVTANMATNEESMYLVIQLDGKEYKKLIIDSNTKYTTIPIKSDHGYNEVKIEGKKVWMENSDCRDKICEKLGIIEKPNETLVCIPHRLSVKLKTNNSDVDIVSY</sequence>
<protein>
    <submittedName>
        <fullName evidence="1">Uncharacterized protein</fullName>
    </submittedName>
</protein>
<dbReference type="Gene3D" id="2.60.320.10">
    <property type="entry name" value="N-utilization substance G protein NusG, insert domain"/>
    <property type="match status" value="1"/>
</dbReference>
<proteinExistence type="predicted"/>
<accession>A0A267MRM0</accession>
<keyword evidence="2" id="KW-1185">Reference proteome</keyword>